<reference evidence="2 3" key="1">
    <citation type="journal article" date="2010" name="Nature">
        <title>Perigord black truffle genome uncovers evolutionary origins and mechanisms of symbiosis.</title>
        <authorList>
            <person name="Martin F."/>
            <person name="Kohler A."/>
            <person name="Murat C."/>
            <person name="Balestrini R."/>
            <person name="Coutinho P.M."/>
            <person name="Jaillon O."/>
            <person name="Montanini B."/>
            <person name="Morin E."/>
            <person name="Noel B."/>
            <person name="Percudani R."/>
            <person name="Porcel B."/>
            <person name="Rubini A."/>
            <person name="Amicucci A."/>
            <person name="Amselem J."/>
            <person name="Anthouard V."/>
            <person name="Arcioni S."/>
            <person name="Artiguenave F."/>
            <person name="Aury J.M."/>
            <person name="Ballario P."/>
            <person name="Bolchi A."/>
            <person name="Brenna A."/>
            <person name="Brun A."/>
            <person name="Buee M."/>
            <person name="Cantarel B."/>
            <person name="Chevalier G."/>
            <person name="Couloux A."/>
            <person name="Da Silva C."/>
            <person name="Denoeud F."/>
            <person name="Duplessis S."/>
            <person name="Ghignone S."/>
            <person name="Hilselberger B."/>
            <person name="Iotti M."/>
            <person name="Marcais B."/>
            <person name="Mello A."/>
            <person name="Miranda M."/>
            <person name="Pacioni G."/>
            <person name="Quesneville H."/>
            <person name="Riccioni C."/>
            <person name="Ruotolo R."/>
            <person name="Splivallo R."/>
            <person name="Stocchi V."/>
            <person name="Tisserant E."/>
            <person name="Viscomi A.R."/>
            <person name="Zambonelli A."/>
            <person name="Zampieri E."/>
            <person name="Henrissat B."/>
            <person name="Lebrun M.H."/>
            <person name="Paolocci F."/>
            <person name="Bonfante P."/>
            <person name="Ottonello S."/>
            <person name="Wincker P."/>
        </authorList>
    </citation>
    <scope>NUCLEOTIDE SEQUENCE [LARGE SCALE GENOMIC DNA]</scope>
    <source>
        <strain evidence="2 3">Mel28</strain>
    </source>
</reference>
<feature type="region of interest" description="Disordered" evidence="1">
    <location>
        <begin position="100"/>
        <end position="159"/>
    </location>
</feature>
<dbReference type="RefSeq" id="XP_002839816.1">
    <property type="nucleotide sequence ID" value="XM_002839770.1"/>
</dbReference>
<dbReference type="GeneID" id="9183661"/>
<evidence type="ECO:0000313" key="2">
    <source>
        <dbReference type="EMBL" id="CAZ84007.1"/>
    </source>
</evidence>
<dbReference type="EMBL" id="FN430319">
    <property type="protein sequence ID" value="CAZ84007.1"/>
    <property type="molecule type" value="Genomic_DNA"/>
</dbReference>
<evidence type="ECO:0000256" key="1">
    <source>
        <dbReference type="SAM" id="MobiDB-lite"/>
    </source>
</evidence>
<feature type="region of interest" description="Disordered" evidence="1">
    <location>
        <begin position="45"/>
        <end position="83"/>
    </location>
</feature>
<gene>
    <name evidence="2" type="ORF">GSTUM_00007973001</name>
</gene>
<accession>D5GHL4</accession>
<dbReference type="InParanoid" id="D5GHL4"/>
<dbReference type="HOGENOM" id="CLU_1612013_0_0_1"/>
<feature type="compositionally biased region" description="Polar residues" evidence="1">
    <location>
        <begin position="59"/>
        <end position="71"/>
    </location>
</feature>
<protein>
    <submittedName>
        <fullName evidence="2">(Perigord truffle) hypothetical protein</fullName>
    </submittedName>
</protein>
<name>D5GHL4_TUBMM</name>
<sequence>MVPVNHLSIAPALRHFLPFPLLTVPIKEGQFGEGEREKNPAILWVSEREKKKKKKNHPKLNSSNRFRTLQTKRAGYAKIRPRRKGGLWERTDRNYFRSLEKSNQRTTPCPQNRIDRRLGSPSSTDLSNSLLGGTTQDCAPRMDVRHSGEPPRRPEVRRSRLWLHL</sequence>
<proteinExistence type="predicted"/>
<organism evidence="2 3">
    <name type="scientific">Tuber melanosporum (strain Mel28)</name>
    <name type="common">Perigord black truffle</name>
    <dbReference type="NCBI Taxonomy" id="656061"/>
    <lineage>
        <taxon>Eukaryota</taxon>
        <taxon>Fungi</taxon>
        <taxon>Dikarya</taxon>
        <taxon>Ascomycota</taxon>
        <taxon>Pezizomycotina</taxon>
        <taxon>Pezizomycetes</taxon>
        <taxon>Pezizales</taxon>
        <taxon>Tuberaceae</taxon>
        <taxon>Tuber</taxon>
    </lineage>
</organism>
<keyword evidence="3" id="KW-1185">Reference proteome</keyword>
<feature type="compositionally biased region" description="Polar residues" evidence="1">
    <location>
        <begin position="120"/>
        <end position="137"/>
    </location>
</feature>
<evidence type="ECO:0000313" key="3">
    <source>
        <dbReference type="Proteomes" id="UP000006911"/>
    </source>
</evidence>
<dbReference type="AlphaFoldDB" id="D5GHL4"/>
<feature type="compositionally biased region" description="Basic and acidic residues" evidence="1">
    <location>
        <begin position="140"/>
        <end position="158"/>
    </location>
</feature>
<dbReference type="Proteomes" id="UP000006911">
    <property type="component" value="Unassembled WGS sequence"/>
</dbReference>
<dbReference type="KEGG" id="tml:GSTUM_00007973001"/>